<dbReference type="SUPFAM" id="SSF55785">
    <property type="entry name" value="PYP-like sensor domain (PAS domain)"/>
    <property type="match status" value="4"/>
</dbReference>
<evidence type="ECO:0000256" key="5">
    <source>
        <dbReference type="ARBA" id="ARBA00022777"/>
    </source>
</evidence>
<organism evidence="12 13">
    <name type="scientific">Novosphingobium pentaromativorans</name>
    <dbReference type="NCBI Taxonomy" id="205844"/>
    <lineage>
        <taxon>Bacteria</taxon>
        <taxon>Pseudomonadati</taxon>
        <taxon>Pseudomonadota</taxon>
        <taxon>Alphaproteobacteria</taxon>
        <taxon>Sphingomonadales</taxon>
        <taxon>Sphingomonadaceae</taxon>
        <taxon>Novosphingobium</taxon>
    </lineage>
</organism>
<dbReference type="SMART" id="SM00086">
    <property type="entry name" value="PAC"/>
    <property type="match status" value="3"/>
</dbReference>
<evidence type="ECO:0000256" key="7">
    <source>
        <dbReference type="SAM" id="Coils"/>
    </source>
</evidence>
<dbReference type="CDD" id="cd18161">
    <property type="entry name" value="REC_hyHK_blue-like"/>
    <property type="match status" value="1"/>
</dbReference>
<keyword evidence="7" id="KW-0175">Coiled coil</keyword>
<dbReference type="NCBIfam" id="TIGR00229">
    <property type="entry name" value="sensory_box"/>
    <property type="match status" value="2"/>
</dbReference>
<dbReference type="Gene3D" id="3.30.565.10">
    <property type="entry name" value="Histidine kinase-like ATPase, C-terminal domain"/>
    <property type="match status" value="1"/>
</dbReference>
<dbReference type="SUPFAM" id="SSF52172">
    <property type="entry name" value="CheY-like"/>
    <property type="match status" value="1"/>
</dbReference>
<dbReference type="PANTHER" id="PTHR43304">
    <property type="entry name" value="PHYTOCHROME-LIKE PROTEIN CPH1"/>
    <property type="match status" value="1"/>
</dbReference>
<dbReference type="PROSITE" id="PS50109">
    <property type="entry name" value="HIS_KIN"/>
    <property type="match status" value="1"/>
</dbReference>
<dbReference type="Pfam" id="PF00072">
    <property type="entry name" value="Response_reg"/>
    <property type="match status" value="1"/>
</dbReference>
<feature type="domain" description="PAC" evidence="11">
    <location>
        <begin position="374"/>
        <end position="426"/>
    </location>
</feature>
<dbReference type="SMART" id="SM00388">
    <property type="entry name" value="HisKA"/>
    <property type="match status" value="1"/>
</dbReference>
<keyword evidence="3 6" id="KW-0597">Phosphoprotein</keyword>
<dbReference type="PRINTS" id="PR00344">
    <property type="entry name" value="BCTRLSENSOR"/>
</dbReference>
<dbReference type="SMART" id="SM00091">
    <property type="entry name" value="PAS"/>
    <property type="match status" value="2"/>
</dbReference>
<gene>
    <name evidence="12" type="ORF">DI555_03890</name>
</gene>
<evidence type="ECO:0000313" key="13">
    <source>
        <dbReference type="Proteomes" id="UP000249082"/>
    </source>
</evidence>
<evidence type="ECO:0000256" key="2">
    <source>
        <dbReference type="ARBA" id="ARBA00012438"/>
    </source>
</evidence>
<dbReference type="InterPro" id="IPR011006">
    <property type="entry name" value="CheY-like_superfamily"/>
</dbReference>
<reference evidence="12 13" key="1">
    <citation type="submission" date="2017-08" db="EMBL/GenBank/DDBJ databases">
        <title>Infants hospitalized years apart are colonized by the same room-sourced microbial strains.</title>
        <authorList>
            <person name="Brooks B."/>
            <person name="Olm M.R."/>
            <person name="Firek B.A."/>
            <person name="Baker R."/>
            <person name="Thomas B.C."/>
            <person name="Morowitz M.J."/>
            <person name="Banfield J.F."/>
        </authorList>
    </citation>
    <scope>NUCLEOTIDE SEQUENCE [LARGE SCALE GENOMIC DNA]</scope>
    <source>
        <strain evidence="12">S2_005_002_R2_33</strain>
    </source>
</reference>
<dbReference type="InterPro" id="IPR003594">
    <property type="entry name" value="HATPase_dom"/>
</dbReference>
<dbReference type="Pfam" id="PF08448">
    <property type="entry name" value="PAS_4"/>
    <property type="match status" value="1"/>
</dbReference>
<dbReference type="InterPro" id="IPR013656">
    <property type="entry name" value="PAS_4"/>
</dbReference>
<protein>
    <recommendedName>
        <fullName evidence="2">histidine kinase</fullName>
        <ecNumber evidence="2">2.7.13.3</ecNumber>
    </recommendedName>
</protein>
<dbReference type="InterPro" id="IPR035965">
    <property type="entry name" value="PAS-like_dom_sf"/>
</dbReference>
<feature type="modified residue" description="4-aspartylphosphate" evidence="6">
    <location>
        <position position="895"/>
    </location>
</feature>
<evidence type="ECO:0000256" key="3">
    <source>
        <dbReference type="ARBA" id="ARBA00022553"/>
    </source>
</evidence>
<evidence type="ECO:0000259" key="8">
    <source>
        <dbReference type="PROSITE" id="PS50109"/>
    </source>
</evidence>
<dbReference type="SMART" id="SM00448">
    <property type="entry name" value="REC"/>
    <property type="match status" value="1"/>
</dbReference>
<evidence type="ECO:0000256" key="1">
    <source>
        <dbReference type="ARBA" id="ARBA00000085"/>
    </source>
</evidence>
<evidence type="ECO:0000256" key="6">
    <source>
        <dbReference type="PROSITE-ProRule" id="PRU00169"/>
    </source>
</evidence>
<dbReference type="Pfam" id="PF00512">
    <property type="entry name" value="HisKA"/>
    <property type="match status" value="1"/>
</dbReference>
<dbReference type="Pfam" id="PF02518">
    <property type="entry name" value="HATPase_c"/>
    <property type="match status" value="1"/>
</dbReference>
<dbReference type="InterPro" id="IPR001610">
    <property type="entry name" value="PAC"/>
</dbReference>
<dbReference type="PANTHER" id="PTHR43304:SF1">
    <property type="entry name" value="PAC DOMAIN-CONTAINING PROTEIN"/>
    <property type="match status" value="1"/>
</dbReference>
<sequence>MASLFTVASPGSEPMSERIRRFDWGGTALGERQDWPVSLRTAVDMATASHFAMFVAWGDEHTFLYNDAYAPFLGARHPAALGKPMREVWPEIWDELEPLIDRTRAGETISVEDMHLVMTRNGADEDTWWTFCYSPLRDDAGEIGGVLDIAVDTTQKFIDSRRIALEGEKRAESESRFGALVEATSDAIYRMSADWQEMHQLDGRGFLLDTLESRRSWIDVYLPEDERAVVLAAIDEAVRTKSPFILEHRVVQADGEIGWTASHAVPILDADGGILEWFGTATDVTQAHEARDALATSREKLELATRAARLGQFDFWPQDGRLEWDDRCRELFGLSPGAAVTYESAYLAGLHPDDRENADEAVRIALDPQGTGIFDTEYRTIGIEDGIERHVHAQGLAFFKDGRPIRLIGTVQDVTADRARQTALREVEERLRLAGRATNDAVWDWDFRHNHVTWNDALRDIYLHEPEAVAPTGEWWLEHIHPEDRQRVDDSIHAVIDGSGTDWSDEYRFRRADGRYADVLDRGYVLRDMAGTPLRMVGAMLDVSDRKAIERQLESDRQRLTEEVQVTTAERDKAEEALRQSQKMEAVGQLTGGLAHDFNNLLTGISGALEMMQVRIAQGRVAEIDKYSVAAQGAVRRAAALTHRLLAFSRRQTLDPKPTSVNRLIFDLEELVRRTVGPQIEVETVGKAGLWMTLVDPNQLENALLNLCINARDAMPDGGRITIETANRWLDHAASRERDLEPGQYISISVTDTGSGMSPEVISRAFDPFFTTKPIGEGTGLGLSMIYGFARQSGGHVRIQSEVGMGTTMSIYLPRYLADEDCREGATDAALVAGLEHMAEARTGRVMVVDDEPTVRMLVAEVAQELGYSVMEAFDGPSAMRLLQVGSDLDLLITDVGLPGGMNGRQVADAALALMPDLNVLFITGYAENAVIGNGQLAPNMALITKPFAMEALAQRIREIMG</sequence>
<evidence type="ECO:0000259" key="10">
    <source>
        <dbReference type="PROSITE" id="PS50112"/>
    </source>
</evidence>
<dbReference type="Gene3D" id="3.30.450.20">
    <property type="entry name" value="PAS domain"/>
    <property type="match status" value="4"/>
</dbReference>
<dbReference type="InterPro" id="IPR001789">
    <property type="entry name" value="Sig_transdc_resp-reg_receiver"/>
</dbReference>
<name>A0A2W5QYP2_9SPHN</name>
<feature type="domain" description="PAC" evidence="11">
    <location>
        <begin position="244"/>
        <end position="296"/>
    </location>
</feature>
<feature type="domain" description="Histidine kinase" evidence="8">
    <location>
        <begin position="593"/>
        <end position="817"/>
    </location>
</feature>
<keyword evidence="4" id="KW-0808">Transferase</keyword>
<dbReference type="Gene3D" id="1.10.287.130">
    <property type="match status" value="1"/>
</dbReference>
<dbReference type="InterPro" id="IPR036097">
    <property type="entry name" value="HisK_dim/P_sf"/>
</dbReference>
<dbReference type="CDD" id="cd00082">
    <property type="entry name" value="HisKA"/>
    <property type="match status" value="1"/>
</dbReference>
<dbReference type="EMBL" id="QFPX01000003">
    <property type="protein sequence ID" value="PZQ56510.1"/>
    <property type="molecule type" value="Genomic_DNA"/>
</dbReference>
<dbReference type="InterPro" id="IPR005467">
    <property type="entry name" value="His_kinase_dom"/>
</dbReference>
<dbReference type="InterPro" id="IPR003661">
    <property type="entry name" value="HisK_dim/P_dom"/>
</dbReference>
<dbReference type="InterPro" id="IPR036890">
    <property type="entry name" value="HATPase_C_sf"/>
</dbReference>
<dbReference type="InterPro" id="IPR004358">
    <property type="entry name" value="Sig_transdc_His_kin-like_C"/>
</dbReference>
<dbReference type="AlphaFoldDB" id="A0A2W5QYP2"/>
<accession>A0A2W5QYP2</accession>
<dbReference type="InterPro" id="IPR000014">
    <property type="entry name" value="PAS"/>
</dbReference>
<feature type="domain" description="PAS" evidence="10">
    <location>
        <begin position="427"/>
        <end position="499"/>
    </location>
</feature>
<dbReference type="CDD" id="cd16919">
    <property type="entry name" value="HATPase_CckA-like"/>
    <property type="match status" value="1"/>
</dbReference>
<dbReference type="SUPFAM" id="SSF47384">
    <property type="entry name" value="Homodimeric domain of signal transducing histidine kinase"/>
    <property type="match status" value="1"/>
</dbReference>
<comment type="caution">
    <text evidence="12">The sequence shown here is derived from an EMBL/GenBank/DDBJ whole genome shotgun (WGS) entry which is preliminary data.</text>
</comment>
<dbReference type="SUPFAM" id="SSF55874">
    <property type="entry name" value="ATPase domain of HSP90 chaperone/DNA topoisomerase II/histidine kinase"/>
    <property type="match status" value="1"/>
</dbReference>
<dbReference type="GO" id="GO:0000155">
    <property type="term" value="F:phosphorelay sensor kinase activity"/>
    <property type="evidence" value="ECO:0007669"/>
    <property type="project" value="InterPro"/>
</dbReference>
<proteinExistence type="predicted"/>
<dbReference type="Proteomes" id="UP000249082">
    <property type="component" value="Unassembled WGS sequence"/>
</dbReference>
<dbReference type="InterPro" id="IPR052162">
    <property type="entry name" value="Sensor_kinase/Photoreceptor"/>
</dbReference>
<dbReference type="PROSITE" id="PS50112">
    <property type="entry name" value="PAS"/>
    <property type="match status" value="1"/>
</dbReference>
<dbReference type="InterPro" id="IPR000700">
    <property type="entry name" value="PAS-assoc_C"/>
</dbReference>
<evidence type="ECO:0000313" key="12">
    <source>
        <dbReference type="EMBL" id="PZQ56510.1"/>
    </source>
</evidence>
<evidence type="ECO:0000256" key="4">
    <source>
        <dbReference type="ARBA" id="ARBA00022679"/>
    </source>
</evidence>
<dbReference type="Gene3D" id="2.10.70.100">
    <property type="match status" value="2"/>
</dbReference>
<dbReference type="Gene3D" id="3.40.50.2300">
    <property type="match status" value="1"/>
</dbReference>
<feature type="domain" description="Response regulatory" evidence="9">
    <location>
        <begin position="845"/>
        <end position="961"/>
    </location>
</feature>
<evidence type="ECO:0000259" key="9">
    <source>
        <dbReference type="PROSITE" id="PS50110"/>
    </source>
</evidence>
<evidence type="ECO:0000259" key="11">
    <source>
        <dbReference type="PROSITE" id="PS50113"/>
    </source>
</evidence>
<keyword evidence="5" id="KW-0418">Kinase</keyword>
<dbReference type="SMART" id="SM00387">
    <property type="entry name" value="HATPase_c"/>
    <property type="match status" value="1"/>
</dbReference>
<feature type="coiled-coil region" evidence="7">
    <location>
        <begin position="550"/>
        <end position="584"/>
    </location>
</feature>
<dbReference type="CDD" id="cd00130">
    <property type="entry name" value="PAS"/>
    <property type="match status" value="2"/>
</dbReference>
<dbReference type="Pfam" id="PF08447">
    <property type="entry name" value="PAS_3"/>
    <property type="match status" value="3"/>
</dbReference>
<comment type="catalytic activity">
    <reaction evidence="1">
        <text>ATP + protein L-histidine = ADP + protein N-phospho-L-histidine.</text>
        <dbReference type="EC" id="2.7.13.3"/>
    </reaction>
</comment>
<dbReference type="EC" id="2.7.13.3" evidence="2"/>
<feature type="domain" description="PAC" evidence="11">
    <location>
        <begin position="503"/>
        <end position="555"/>
    </location>
</feature>
<dbReference type="InterPro" id="IPR013655">
    <property type="entry name" value="PAS_fold_3"/>
</dbReference>
<dbReference type="PROSITE" id="PS50110">
    <property type="entry name" value="RESPONSE_REGULATORY"/>
    <property type="match status" value="1"/>
</dbReference>
<dbReference type="PROSITE" id="PS50113">
    <property type="entry name" value="PAC"/>
    <property type="match status" value="3"/>
</dbReference>